<name>A0ABN8IEP5_9NEOP</name>
<keyword evidence="3" id="KW-1185">Reference proteome</keyword>
<evidence type="ECO:0000313" key="2">
    <source>
        <dbReference type="EMBL" id="CAH2056041.1"/>
    </source>
</evidence>
<protein>
    <submittedName>
        <fullName evidence="2">Uncharacterized protein</fullName>
    </submittedName>
</protein>
<organism evidence="2 3">
    <name type="scientific">Iphiclides podalirius</name>
    <name type="common">scarce swallowtail</name>
    <dbReference type="NCBI Taxonomy" id="110791"/>
    <lineage>
        <taxon>Eukaryota</taxon>
        <taxon>Metazoa</taxon>
        <taxon>Ecdysozoa</taxon>
        <taxon>Arthropoda</taxon>
        <taxon>Hexapoda</taxon>
        <taxon>Insecta</taxon>
        <taxon>Pterygota</taxon>
        <taxon>Neoptera</taxon>
        <taxon>Endopterygota</taxon>
        <taxon>Lepidoptera</taxon>
        <taxon>Glossata</taxon>
        <taxon>Ditrysia</taxon>
        <taxon>Papilionoidea</taxon>
        <taxon>Papilionidae</taxon>
        <taxon>Papilioninae</taxon>
        <taxon>Iphiclides</taxon>
    </lineage>
</organism>
<feature type="region of interest" description="Disordered" evidence="1">
    <location>
        <begin position="69"/>
        <end position="123"/>
    </location>
</feature>
<reference evidence="2" key="1">
    <citation type="submission" date="2022-03" db="EMBL/GenBank/DDBJ databases">
        <authorList>
            <person name="Martin H S."/>
        </authorList>
    </citation>
    <scope>NUCLEOTIDE SEQUENCE</scope>
</reference>
<accession>A0ABN8IEP5</accession>
<proteinExistence type="predicted"/>
<sequence>MRSSSTSLGGRDLEEQSFPKQTQRQRMSGRSRRGGNLLKTTIIAKRRRSWLGRAAAAQWIRFGVRSAEVEKTSGGGLGRDKAAAHASQKGDLAASPDPRQIDLKRHGSSPGGSGTLTRKIVPRSSCQRSSKVLSLHQCIHSPTYEITESHYMPSDGRNY</sequence>
<feature type="region of interest" description="Disordered" evidence="1">
    <location>
        <begin position="1"/>
        <end position="39"/>
    </location>
</feature>
<dbReference type="Proteomes" id="UP000837857">
    <property type="component" value="Chromosome 23"/>
</dbReference>
<evidence type="ECO:0000313" key="3">
    <source>
        <dbReference type="Proteomes" id="UP000837857"/>
    </source>
</evidence>
<feature type="non-terminal residue" evidence="2">
    <location>
        <position position="159"/>
    </location>
</feature>
<dbReference type="EMBL" id="OW152835">
    <property type="protein sequence ID" value="CAH2056041.1"/>
    <property type="molecule type" value="Genomic_DNA"/>
</dbReference>
<gene>
    <name evidence="2" type="ORF">IPOD504_LOCUS9318</name>
</gene>
<evidence type="ECO:0000256" key="1">
    <source>
        <dbReference type="SAM" id="MobiDB-lite"/>
    </source>
</evidence>